<dbReference type="PANTHER" id="PTHR11051">
    <property type="entry name" value="GLYCOSYL HYDROLASE-RELATED"/>
    <property type="match status" value="1"/>
</dbReference>
<dbReference type="AlphaFoldDB" id="A0A9D7SXM1"/>
<proteinExistence type="predicted"/>
<dbReference type="SUPFAM" id="SSF48208">
    <property type="entry name" value="Six-hairpin glycosidases"/>
    <property type="match status" value="1"/>
</dbReference>
<dbReference type="InterPro" id="IPR005196">
    <property type="entry name" value="Glyco_hydro_65_N"/>
</dbReference>
<evidence type="ECO:0000259" key="2">
    <source>
        <dbReference type="Pfam" id="PF03636"/>
    </source>
</evidence>
<name>A0A9D7SXM1_9BACT</name>
<dbReference type="GO" id="GO:0016757">
    <property type="term" value="F:glycosyltransferase activity"/>
    <property type="evidence" value="ECO:0007669"/>
    <property type="project" value="UniProtKB-ARBA"/>
</dbReference>
<evidence type="ECO:0000313" key="4">
    <source>
        <dbReference type="Proteomes" id="UP000808337"/>
    </source>
</evidence>
<evidence type="ECO:0000259" key="1">
    <source>
        <dbReference type="Pfam" id="PF03632"/>
    </source>
</evidence>
<evidence type="ECO:0000313" key="3">
    <source>
        <dbReference type="EMBL" id="MBK9984977.1"/>
    </source>
</evidence>
<dbReference type="InterPro" id="IPR012341">
    <property type="entry name" value="6hp_glycosidase-like_sf"/>
</dbReference>
<dbReference type="InterPro" id="IPR037018">
    <property type="entry name" value="GH65_N"/>
</dbReference>
<dbReference type="Pfam" id="PF03636">
    <property type="entry name" value="Glyco_hydro_65N"/>
    <property type="match status" value="1"/>
</dbReference>
<feature type="domain" description="Glycoside hydrolase family 65 central catalytic" evidence="1">
    <location>
        <begin position="526"/>
        <end position="595"/>
    </location>
</feature>
<dbReference type="GO" id="GO:0030246">
    <property type="term" value="F:carbohydrate binding"/>
    <property type="evidence" value="ECO:0007669"/>
    <property type="project" value="InterPro"/>
</dbReference>
<protein>
    <submittedName>
        <fullName evidence="3">Glycoside hydrolase family 65 protein</fullName>
    </submittedName>
</protein>
<feature type="domain" description="Glycoside hydrolase family 65 N-terminal" evidence="2">
    <location>
        <begin position="38"/>
        <end position="250"/>
    </location>
</feature>
<comment type="caution">
    <text evidence="3">The sequence shown here is derived from an EMBL/GenBank/DDBJ whole genome shotgun (WGS) entry which is preliminary data.</text>
</comment>
<keyword evidence="3" id="KW-0378">Hydrolase</keyword>
<reference evidence="3 4" key="1">
    <citation type="submission" date="2020-10" db="EMBL/GenBank/DDBJ databases">
        <title>Connecting structure to function with the recovery of over 1000 high-quality activated sludge metagenome-assembled genomes encoding full-length rRNA genes using long-read sequencing.</title>
        <authorList>
            <person name="Singleton C.M."/>
            <person name="Petriglieri F."/>
            <person name="Kristensen J.M."/>
            <person name="Kirkegaard R.H."/>
            <person name="Michaelsen T.Y."/>
            <person name="Andersen M.H."/>
            <person name="Karst S.M."/>
            <person name="Dueholm M.S."/>
            <person name="Nielsen P.H."/>
            <person name="Albertsen M."/>
        </authorList>
    </citation>
    <scope>NUCLEOTIDE SEQUENCE [LARGE SCALE GENOMIC DNA]</scope>
    <source>
        <strain evidence="3">Ribe_18-Q3-R11-54_MAXAC.273</strain>
    </source>
</reference>
<dbReference type="EMBL" id="JADKGY010000032">
    <property type="protein sequence ID" value="MBK9984977.1"/>
    <property type="molecule type" value="Genomic_DNA"/>
</dbReference>
<sequence>MNKFLLFVFFLWVNHSYCQDTWKVTADAIDPSNYYGVTVANGMVGIVSSADPLKVKDVVLNGVYDHYQRGRVSNILKVFNHVNMQLDIDGKRVSRNNITQFQQTLDMQQAELVTTFVADNKVSVKHRMMSLRHLPYTALSVVEITALQDVEITPMSVIEAPVHLQDVRNYYAEIDRPHALIPLMTSVAKSPTGQYEIAASDSFIFDESHGSEPDIIHEDWDYNMHLMKFKKKLKKGETYRFAVVASVISSAHHPDPHNEAERLTIFAALEKTDRLLKFHHDAWQKLWDTGNISVEGDPSTERDIRFALYHLYSFARAGTPYSLSPMGLSGLGYNGHVFWDTELWMYPPLLMLQPDIAKSLLEYRFQRLEAAKSNAFEHGYKGAMFPWESAADGTEDTPVWALTGPFQHHITGCVAWAFWKYYQVTSDTIWLREKGWPVLQGAADFWASRVERNGPGHYDIKNVIGADEWLENIDNNAFTNGMAITTLRYANQAAKVLGYAQNADWKEVADNIPILKFPDGTTKENATYDGVTIKQADAVLLSYPLEIITDASDIQRDLNYYTPRNSPEGPAMSFAISSILYNRLGKVKEAADIFSLSYKPNEVPPFGVISETAGGTNPYFATGAGGMLQAVLSGFMGLTFTDRGIEQKISSREKGRVSFDGQETVFTNLPTGWKTLKIVGVGTDDKTYIMKDKEK</sequence>
<dbReference type="GO" id="GO:0005975">
    <property type="term" value="P:carbohydrate metabolic process"/>
    <property type="evidence" value="ECO:0007669"/>
    <property type="project" value="InterPro"/>
</dbReference>
<dbReference type="Gene3D" id="1.50.10.10">
    <property type="match status" value="1"/>
</dbReference>
<dbReference type="GO" id="GO:0004553">
    <property type="term" value="F:hydrolase activity, hydrolyzing O-glycosyl compounds"/>
    <property type="evidence" value="ECO:0007669"/>
    <property type="project" value="TreeGrafter"/>
</dbReference>
<gene>
    <name evidence="3" type="ORF">IPP15_21870</name>
</gene>
<feature type="domain" description="Glycoside hydrolase family 65 central catalytic" evidence="1">
    <location>
        <begin position="305"/>
        <end position="500"/>
    </location>
</feature>
<dbReference type="PANTHER" id="PTHR11051:SF8">
    <property type="entry name" value="PROTEIN-GLUCOSYLGALACTOSYLHYDROXYLYSINE GLUCOSIDASE"/>
    <property type="match status" value="1"/>
</dbReference>
<dbReference type="SUPFAM" id="SSF74650">
    <property type="entry name" value="Galactose mutarotase-like"/>
    <property type="match status" value="1"/>
</dbReference>
<organism evidence="3 4">
    <name type="scientific">Candidatus Opimibacter skivensis</name>
    <dbReference type="NCBI Taxonomy" id="2982028"/>
    <lineage>
        <taxon>Bacteria</taxon>
        <taxon>Pseudomonadati</taxon>
        <taxon>Bacteroidota</taxon>
        <taxon>Saprospiria</taxon>
        <taxon>Saprospirales</taxon>
        <taxon>Saprospiraceae</taxon>
        <taxon>Candidatus Opimibacter</taxon>
    </lineage>
</organism>
<dbReference type="InterPro" id="IPR008928">
    <property type="entry name" value="6-hairpin_glycosidase_sf"/>
</dbReference>
<dbReference type="Gene3D" id="2.70.98.40">
    <property type="entry name" value="Glycoside hydrolase, family 65, N-terminal domain"/>
    <property type="match status" value="1"/>
</dbReference>
<accession>A0A9D7SXM1</accession>
<dbReference type="InterPro" id="IPR005195">
    <property type="entry name" value="Glyco_hydro_65_M"/>
</dbReference>
<dbReference type="InterPro" id="IPR011013">
    <property type="entry name" value="Gal_mutarotase_sf_dom"/>
</dbReference>
<dbReference type="Proteomes" id="UP000808337">
    <property type="component" value="Unassembled WGS sequence"/>
</dbReference>
<dbReference type="Pfam" id="PF03632">
    <property type="entry name" value="Glyco_hydro_65m"/>
    <property type="match status" value="2"/>
</dbReference>